<gene>
    <name evidence="3" type="ORF">GCM10007859_18260</name>
</gene>
<keyword evidence="1" id="KW-0732">Signal</keyword>
<feature type="domain" description="Phage tail collar" evidence="2">
    <location>
        <begin position="35"/>
        <end position="91"/>
    </location>
</feature>
<organism evidence="3 4">
    <name type="scientific">Brevundimonas denitrificans</name>
    <dbReference type="NCBI Taxonomy" id="1443434"/>
    <lineage>
        <taxon>Bacteria</taxon>
        <taxon>Pseudomonadati</taxon>
        <taxon>Pseudomonadota</taxon>
        <taxon>Alphaproteobacteria</taxon>
        <taxon>Caulobacterales</taxon>
        <taxon>Caulobacteraceae</taxon>
        <taxon>Brevundimonas</taxon>
    </lineage>
</organism>
<dbReference type="InterPro" id="IPR011083">
    <property type="entry name" value="Phage_tail_collar_dom"/>
</dbReference>
<proteinExistence type="predicted"/>
<comment type="caution">
    <text evidence="3">The sequence shown here is derived from an EMBL/GenBank/DDBJ whole genome shotgun (WGS) entry which is preliminary data.</text>
</comment>
<reference evidence="4" key="1">
    <citation type="journal article" date="2019" name="Int. J. Syst. Evol. Microbiol.">
        <title>The Global Catalogue of Microorganisms (GCM) 10K type strain sequencing project: providing services to taxonomists for standard genome sequencing and annotation.</title>
        <authorList>
            <consortium name="The Broad Institute Genomics Platform"/>
            <consortium name="The Broad Institute Genome Sequencing Center for Infectious Disease"/>
            <person name="Wu L."/>
            <person name="Ma J."/>
        </authorList>
    </citation>
    <scope>NUCLEOTIDE SEQUENCE [LARGE SCALE GENOMIC DNA]</scope>
    <source>
        <strain evidence="4">NBRC 110107</strain>
    </source>
</reference>
<name>A0ABQ6BIG7_9CAUL</name>
<feature type="chain" id="PRO_5046809484" evidence="1">
    <location>
        <begin position="30"/>
        <end position="198"/>
    </location>
</feature>
<dbReference type="Proteomes" id="UP001156921">
    <property type="component" value="Unassembled WGS sequence"/>
</dbReference>
<evidence type="ECO:0000313" key="4">
    <source>
        <dbReference type="Proteomes" id="UP001156921"/>
    </source>
</evidence>
<dbReference type="Gene3D" id="3.90.1340.10">
    <property type="entry name" value="Phage tail collar domain"/>
    <property type="match status" value="1"/>
</dbReference>
<accession>A0ABQ6BIG7</accession>
<keyword evidence="4" id="KW-1185">Reference proteome</keyword>
<evidence type="ECO:0000313" key="3">
    <source>
        <dbReference type="EMBL" id="GLS01810.1"/>
    </source>
</evidence>
<dbReference type="Pfam" id="PF07484">
    <property type="entry name" value="Collar"/>
    <property type="match status" value="1"/>
</dbReference>
<evidence type="ECO:0000256" key="1">
    <source>
        <dbReference type="SAM" id="SignalP"/>
    </source>
</evidence>
<protein>
    <submittedName>
        <fullName evidence="3">Microcystin dependent protein</fullName>
    </submittedName>
</protein>
<dbReference type="InterPro" id="IPR037053">
    <property type="entry name" value="Phage_tail_collar_dom_sf"/>
</dbReference>
<dbReference type="EMBL" id="BSOY01000038">
    <property type="protein sequence ID" value="GLS01810.1"/>
    <property type="molecule type" value="Genomic_DNA"/>
</dbReference>
<dbReference type="SUPFAM" id="SSF88874">
    <property type="entry name" value="Receptor-binding domain of short tail fibre protein gp12"/>
    <property type="match status" value="1"/>
</dbReference>
<sequence length="198" mass="20473">MKGSNLRIAAAAATALGFAVFGAHGPAHAQDFYVGQLQQFGYNWCPEGWRRADGSLLSISANQVLYAVIGTTFGGDGVNTFAVPDLRDRAPVSQSSTLPLGAMVGTSSTTLLQVQLPSHTHGFNADPTPPAGNSPANSMLGVFPTGQSIYAAPAATPNTPMNPGMVQPAGQSQPVPIQMPVLATNWCVALSGVFPQRP</sequence>
<evidence type="ECO:0000259" key="2">
    <source>
        <dbReference type="Pfam" id="PF07484"/>
    </source>
</evidence>
<feature type="signal peptide" evidence="1">
    <location>
        <begin position="1"/>
        <end position="29"/>
    </location>
</feature>
<dbReference type="RefSeq" id="WP_284222670.1">
    <property type="nucleotide sequence ID" value="NZ_BSOY01000038.1"/>
</dbReference>